<proteinExistence type="predicted"/>
<feature type="transmembrane region" description="Helical" evidence="7">
    <location>
        <begin position="348"/>
        <end position="367"/>
    </location>
</feature>
<feature type="domain" description="Membrane transport protein MMPL" evidence="8">
    <location>
        <begin position="67"/>
        <end position="348"/>
    </location>
</feature>
<feature type="transmembrane region" description="Helical" evidence="7">
    <location>
        <begin position="488"/>
        <end position="507"/>
    </location>
</feature>
<feature type="compositionally biased region" description="Polar residues" evidence="6">
    <location>
        <begin position="687"/>
        <end position="697"/>
    </location>
</feature>
<feature type="transmembrane region" description="Helical" evidence="7">
    <location>
        <begin position="260"/>
        <end position="279"/>
    </location>
</feature>
<evidence type="ECO:0000313" key="9">
    <source>
        <dbReference type="EMBL" id="TCO52905.1"/>
    </source>
</evidence>
<keyword evidence="3 7" id="KW-0812">Transmembrane</keyword>
<evidence type="ECO:0000256" key="2">
    <source>
        <dbReference type="ARBA" id="ARBA00022475"/>
    </source>
</evidence>
<dbReference type="PANTHER" id="PTHR33406">
    <property type="entry name" value="MEMBRANE PROTEIN MJ1562-RELATED"/>
    <property type="match status" value="1"/>
</dbReference>
<gene>
    <name evidence="9" type="ORF">EV192_11199</name>
</gene>
<dbReference type="InterPro" id="IPR004869">
    <property type="entry name" value="MMPL_dom"/>
</dbReference>
<accession>A0A4R2JF94</accession>
<evidence type="ECO:0000313" key="10">
    <source>
        <dbReference type="Proteomes" id="UP000295680"/>
    </source>
</evidence>
<protein>
    <submittedName>
        <fullName evidence="9">RND superfamily putative drug exporter</fullName>
    </submittedName>
</protein>
<dbReference type="InterPro" id="IPR050545">
    <property type="entry name" value="Mycobact_MmpL"/>
</dbReference>
<feature type="region of interest" description="Disordered" evidence="6">
    <location>
        <begin position="669"/>
        <end position="697"/>
    </location>
</feature>
<dbReference type="SUPFAM" id="SSF82866">
    <property type="entry name" value="Multidrug efflux transporter AcrB transmembrane domain"/>
    <property type="match status" value="2"/>
</dbReference>
<feature type="transmembrane region" description="Helical" evidence="7">
    <location>
        <begin position="543"/>
        <end position="569"/>
    </location>
</feature>
<dbReference type="EMBL" id="SLWS01000011">
    <property type="protein sequence ID" value="TCO52905.1"/>
    <property type="molecule type" value="Genomic_DNA"/>
</dbReference>
<dbReference type="Gene3D" id="1.20.1640.10">
    <property type="entry name" value="Multidrug efflux transporter AcrB transmembrane domain"/>
    <property type="match status" value="2"/>
</dbReference>
<dbReference type="AlphaFoldDB" id="A0A4R2JF94"/>
<dbReference type="PANTHER" id="PTHR33406:SF13">
    <property type="entry name" value="MEMBRANE PROTEIN YDFJ"/>
    <property type="match status" value="1"/>
</dbReference>
<reference evidence="9 10" key="1">
    <citation type="submission" date="2019-03" db="EMBL/GenBank/DDBJ databases">
        <title>Genomic Encyclopedia of Type Strains, Phase IV (KMG-IV): sequencing the most valuable type-strain genomes for metagenomic binning, comparative biology and taxonomic classification.</title>
        <authorList>
            <person name="Goeker M."/>
        </authorList>
    </citation>
    <scope>NUCLEOTIDE SEQUENCE [LARGE SCALE GENOMIC DNA]</scope>
    <source>
        <strain evidence="9 10">DSM 45934</strain>
    </source>
</reference>
<evidence type="ECO:0000256" key="7">
    <source>
        <dbReference type="SAM" id="Phobius"/>
    </source>
</evidence>
<feature type="transmembrane region" description="Helical" evidence="7">
    <location>
        <begin position="519"/>
        <end position="537"/>
    </location>
</feature>
<dbReference type="RefSeq" id="WP_165960875.1">
    <property type="nucleotide sequence ID" value="NZ_SLWS01000011.1"/>
</dbReference>
<evidence type="ECO:0000256" key="4">
    <source>
        <dbReference type="ARBA" id="ARBA00022989"/>
    </source>
</evidence>
<organism evidence="9 10">
    <name type="scientific">Actinocrispum wychmicini</name>
    <dbReference type="NCBI Taxonomy" id="1213861"/>
    <lineage>
        <taxon>Bacteria</taxon>
        <taxon>Bacillati</taxon>
        <taxon>Actinomycetota</taxon>
        <taxon>Actinomycetes</taxon>
        <taxon>Pseudonocardiales</taxon>
        <taxon>Pseudonocardiaceae</taxon>
        <taxon>Actinocrispum</taxon>
    </lineage>
</organism>
<keyword evidence="5 7" id="KW-0472">Membrane</keyword>
<feature type="transmembrane region" description="Helical" evidence="7">
    <location>
        <begin position="212"/>
        <end position="233"/>
    </location>
</feature>
<keyword evidence="4 7" id="KW-1133">Transmembrane helix</keyword>
<evidence type="ECO:0000259" key="8">
    <source>
        <dbReference type="Pfam" id="PF03176"/>
    </source>
</evidence>
<feature type="transmembrane region" description="Helical" evidence="7">
    <location>
        <begin position="187"/>
        <end position="206"/>
    </location>
</feature>
<comment type="caution">
    <text evidence="9">The sequence shown here is derived from an EMBL/GenBank/DDBJ whole genome shotgun (WGS) entry which is preliminary data.</text>
</comment>
<evidence type="ECO:0000256" key="5">
    <source>
        <dbReference type="ARBA" id="ARBA00023136"/>
    </source>
</evidence>
<feature type="transmembrane region" description="Helical" evidence="7">
    <location>
        <begin position="605"/>
        <end position="622"/>
    </location>
</feature>
<feature type="transmembrane region" description="Helical" evidence="7">
    <location>
        <begin position="285"/>
        <end position="312"/>
    </location>
</feature>
<keyword evidence="10" id="KW-1185">Reference proteome</keyword>
<evidence type="ECO:0000256" key="3">
    <source>
        <dbReference type="ARBA" id="ARBA00022692"/>
    </source>
</evidence>
<dbReference type="Pfam" id="PF03176">
    <property type="entry name" value="MMPL"/>
    <property type="match status" value="2"/>
</dbReference>
<feature type="domain" description="Membrane transport protein MMPL" evidence="8">
    <location>
        <begin position="428"/>
        <end position="669"/>
    </location>
</feature>
<comment type="subcellular location">
    <subcellularLocation>
        <location evidence="1">Cell membrane</location>
        <topology evidence="1">Multi-pass membrane protein</topology>
    </subcellularLocation>
</comment>
<sequence>MTLHRLGTVCARHPWRVVAAWVVAIAAVTALANVIGGGFRDAMTAPGTSSDRAAQQLRASFPDATGAEAHIVATPVDQDTVTRTANSLRALPGVRSVTVQRNDRIVLLTVQYAAELPDLDAQATVDQLDTVAQSLAGPGVRVAVGGEIPQSVQGPNGVAEAVGAVVALLVLLLAFGSALAAGLPLMVAVAGLGVGLGLIGLLAAVVDVNSVSPTLGSMLGLGVGIDYGLFVVARHRQGMAARLSPVEAAAHATATAGKSVVFAGLSVLIGITGLVFSGMPGFATMGLAAALVIFACVGAAITLLPALLGALGPRVFSRKARKAATLPSDSFHSGWAERLARRVTHRPVLWLVISATALLALALPALGMRLGENDPGSESADKPTRQAYDLVAEGFGAGANGPLTVVAGRDQARSLHDSFATVPGVRSVTPTVDSPDPHTSVFQVIPTTGPQTAATRDLLATLNRRLPPGADITGPTAAMVDMTATLTARLWIVIAAVLAATFALLLVVFRSLVLPAKAVLANLMSVAASYGVLTLAFQTKVGAALIGLAGPVPIAGWVPMVLFAILFGLSMDYEVFMLSTVKENHDQGMSDRDSVVHGLGASAKIIGYAAAIMISVAAGFAFDTSVMVKIIGVGMAVAILVDVTLVRLLLVPAAMAVLGKANWYLPFRKPGSRPRTGPGHPAEASRNPETATTPGAG</sequence>
<feature type="transmembrane region" description="Helical" evidence="7">
    <location>
        <begin position="628"/>
        <end position="650"/>
    </location>
</feature>
<evidence type="ECO:0000256" key="6">
    <source>
        <dbReference type="SAM" id="MobiDB-lite"/>
    </source>
</evidence>
<evidence type="ECO:0000256" key="1">
    <source>
        <dbReference type="ARBA" id="ARBA00004651"/>
    </source>
</evidence>
<name>A0A4R2JF94_9PSEU</name>
<feature type="transmembrane region" description="Helical" evidence="7">
    <location>
        <begin position="161"/>
        <end position="180"/>
    </location>
</feature>
<dbReference type="Proteomes" id="UP000295680">
    <property type="component" value="Unassembled WGS sequence"/>
</dbReference>
<dbReference type="GO" id="GO:0005886">
    <property type="term" value="C:plasma membrane"/>
    <property type="evidence" value="ECO:0007669"/>
    <property type="project" value="UniProtKB-SubCell"/>
</dbReference>
<keyword evidence="2" id="KW-1003">Cell membrane</keyword>